<evidence type="ECO:0000256" key="3">
    <source>
        <dbReference type="ARBA" id="ARBA00022692"/>
    </source>
</evidence>
<evidence type="ECO:0000256" key="5">
    <source>
        <dbReference type="ARBA" id="ARBA00023136"/>
    </source>
</evidence>
<feature type="transmembrane region" description="Helical" evidence="6">
    <location>
        <begin position="345"/>
        <end position="369"/>
    </location>
</feature>
<evidence type="ECO:0000256" key="1">
    <source>
        <dbReference type="ARBA" id="ARBA00004141"/>
    </source>
</evidence>
<dbReference type="PANTHER" id="PTHR23504:SF101">
    <property type="entry name" value="MAJOR FACILITATOR SUPERFAMILY (MFS) PROFILE DOMAIN-CONTAINING PROTEIN"/>
    <property type="match status" value="1"/>
</dbReference>
<feature type="transmembrane region" description="Helical" evidence="6">
    <location>
        <begin position="627"/>
        <end position="648"/>
    </location>
</feature>
<dbReference type="AlphaFoldDB" id="A0A3L6FE27"/>
<dbReference type="ExpressionAtlas" id="A0A3L6FE27">
    <property type="expression patterns" value="baseline and differential"/>
</dbReference>
<feature type="transmembrane region" description="Helical" evidence="6">
    <location>
        <begin position="682"/>
        <end position="703"/>
    </location>
</feature>
<dbReference type="GO" id="GO:0022857">
    <property type="term" value="F:transmembrane transporter activity"/>
    <property type="evidence" value="ECO:0007669"/>
    <property type="project" value="InterPro"/>
</dbReference>
<dbReference type="CDD" id="cd17330">
    <property type="entry name" value="MFS_SLC46_TetA_like"/>
    <property type="match status" value="1"/>
</dbReference>
<organism evidence="7 8">
    <name type="scientific">Zea mays</name>
    <name type="common">Maize</name>
    <dbReference type="NCBI Taxonomy" id="4577"/>
    <lineage>
        <taxon>Eukaryota</taxon>
        <taxon>Viridiplantae</taxon>
        <taxon>Streptophyta</taxon>
        <taxon>Embryophyta</taxon>
        <taxon>Tracheophyta</taxon>
        <taxon>Spermatophyta</taxon>
        <taxon>Magnoliopsida</taxon>
        <taxon>Liliopsida</taxon>
        <taxon>Poales</taxon>
        <taxon>Poaceae</taxon>
        <taxon>PACMAD clade</taxon>
        <taxon>Panicoideae</taxon>
        <taxon>Andropogonodae</taxon>
        <taxon>Andropogoneae</taxon>
        <taxon>Tripsacinae</taxon>
        <taxon>Zea</taxon>
    </lineage>
</organism>
<comment type="caution">
    <text evidence="7">The sequence shown here is derived from an EMBL/GenBank/DDBJ whole genome shotgun (WGS) entry which is preliminary data.</text>
</comment>
<reference evidence="7 8" key="1">
    <citation type="journal article" date="2018" name="Nat. Genet.">
        <title>Extensive intraspecific gene order and gene structural variations between Mo17 and other maize genomes.</title>
        <authorList>
            <person name="Sun S."/>
            <person name="Zhou Y."/>
            <person name="Chen J."/>
            <person name="Shi J."/>
            <person name="Zhao H."/>
            <person name="Zhao H."/>
            <person name="Song W."/>
            <person name="Zhang M."/>
            <person name="Cui Y."/>
            <person name="Dong X."/>
            <person name="Liu H."/>
            <person name="Ma X."/>
            <person name="Jiao Y."/>
            <person name="Wang B."/>
            <person name="Wei X."/>
            <person name="Stein J.C."/>
            <person name="Glaubitz J.C."/>
            <person name="Lu F."/>
            <person name="Yu G."/>
            <person name="Liang C."/>
            <person name="Fengler K."/>
            <person name="Li B."/>
            <person name="Rafalski A."/>
            <person name="Schnable P.S."/>
            <person name="Ware D.H."/>
            <person name="Buckler E.S."/>
            <person name="Lai J."/>
        </authorList>
    </citation>
    <scope>NUCLEOTIDE SEQUENCE [LARGE SCALE GENOMIC DNA]</scope>
    <source>
        <strain evidence="8">cv. Missouri 17</strain>
        <tissue evidence="7">Seedling</tissue>
    </source>
</reference>
<feature type="transmembrane region" description="Helical" evidence="6">
    <location>
        <begin position="558"/>
        <end position="576"/>
    </location>
</feature>
<keyword evidence="3 6" id="KW-0812">Transmembrane</keyword>
<dbReference type="InterPro" id="IPR036259">
    <property type="entry name" value="MFS_trans_sf"/>
</dbReference>
<keyword evidence="2" id="KW-0813">Transport</keyword>
<sequence length="708" mass="78053">MECGAGKEGYDAYKPGHQAVGGSRGKFMGARESRAPDLAKREVVANSMKLGVARQGDSENGMWVAGSQKEATLFYNIPHPPLLMAKKDNVKALISVVGGILGANIKEEGVSAGLRIQFGEWVEKEEGFLLPKVWVIVYGIIVLEKLRKIEFGIIFVAVLNPKLIPSRLDVVIGDHYLDLNFGVGHFGMDENGDEVENDLNSSEEKENKYGLENFVEKEDDSSLKRNNKKVKCNADTKGIFIHASVNGEFMEFLKKKANEILDLVVDKALGKIVDRVLKESFDITGFESWLIDAFPRKKIRDLKVAKEEQDIGFYAGFVGATYFLGRTISAVPWGIFADKYGRKPCIVISILSVIVFNTLFGLSTTYWMAIVTRGLLGLLCGILGPIKVTSSRAIALVIGPSIGGFLAQPAQKYPKLFSEESIFGRFPYFLPCFVISVLAVGSCIACIWLPETLHFHDDEKAECIQELESQVGGSKSTENLLKNWQLMSAIILFSIFSLHDTAYLEIFSLWAVSSRKFQGLSFTSQDVGTVFAFSGLSVLVYQLTIYPLLSKYFGPVKIFRPAVILSIILLITYPFMSNLHGLQLKILVNIASILKNVFAATITIACNILQNTAVTQKQRGTANGISVTMMSMFKAAAPAAAGIIFSWAQKHIYGLFLPGKWDIHGSSNFAIFSLGFQKGNQILFLTLNMVSIIGLVLTFKPFLSQPIQ</sequence>
<dbReference type="PANTHER" id="PTHR23504">
    <property type="entry name" value="MAJOR FACILITATOR SUPERFAMILY DOMAIN-CONTAINING PROTEIN 10"/>
    <property type="match status" value="1"/>
</dbReference>
<feature type="transmembrane region" description="Helical" evidence="6">
    <location>
        <begin position="527"/>
        <end position="546"/>
    </location>
</feature>
<dbReference type="Pfam" id="PF00083">
    <property type="entry name" value="Sugar_tr"/>
    <property type="match status" value="1"/>
</dbReference>
<evidence type="ECO:0000313" key="7">
    <source>
        <dbReference type="EMBL" id="PWZ31369.1"/>
    </source>
</evidence>
<feature type="transmembrane region" description="Helical" evidence="6">
    <location>
        <begin position="484"/>
        <end position="506"/>
    </location>
</feature>
<name>A0A3L6FE27_MAIZE</name>
<feature type="transmembrane region" description="Helical" evidence="6">
    <location>
        <begin position="311"/>
        <end position="333"/>
    </location>
</feature>
<dbReference type="Pfam" id="PF07690">
    <property type="entry name" value="MFS_1"/>
    <property type="match status" value="1"/>
</dbReference>
<comment type="subcellular location">
    <subcellularLocation>
        <location evidence="1">Membrane</location>
        <topology evidence="1">Multi-pass membrane protein</topology>
    </subcellularLocation>
</comment>
<dbReference type="SUPFAM" id="SSF103473">
    <property type="entry name" value="MFS general substrate transporter"/>
    <property type="match status" value="1"/>
</dbReference>
<dbReference type="InterPro" id="IPR005828">
    <property type="entry name" value="MFS_sugar_transport-like"/>
</dbReference>
<keyword evidence="4 6" id="KW-1133">Transmembrane helix</keyword>
<dbReference type="InterPro" id="IPR011701">
    <property type="entry name" value="MFS"/>
</dbReference>
<dbReference type="Proteomes" id="UP000251960">
    <property type="component" value="Chromosome 3"/>
</dbReference>
<feature type="transmembrane region" description="Helical" evidence="6">
    <location>
        <begin position="428"/>
        <end position="450"/>
    </location>
</feature>
<dbReference type="EMBL" id="NCVQ01000004">
    <property type="protein sequence ID" value="PWZ31369.1"/>
    <property type="molecule type" value="Genomic_DNA"/>
</dbReference>
<evidence type="ECO:0000256" key="4">
    <source>
        <dbReference type="ARBA" id="ARBA00022989"/>
    </source>
</evidence>
<proteinExistence type="predicted"/>
<evidence type="ECO:0000256" key="6">
    <source>
        <dbReference type="SAM" id="Phobius"/>
    </source>
</evidence>
<gene>
    <name evidence="7" type="primary">ZIFL1_2</name>
    <name evidence="7" type="ORF">Zm00014a_034571</name>
</gene>
<evidence type="ECO:0000256" key="2">
    <source>
        <dbReference type="ARBA" id="ARBA00022448"/>
    </source>
</evidence>
<evidence type="ECO:0000313" key="8">
    <source>
        <dbReference type="Proteomes" id="UP000251960"/>
    </source>
</evidence>
<accession>A0A3L6FE27</accession>
<dbReference type="Gene3D" id="1.20.1250.20">
    <property type="entry name" value="MFS general substrate transporter like domains"/>
    <property type="match status" value="1"/>
</dbReference>
<keyword evidence="5 6" id="KW-0472">Membrane</keyword>
<protein>
    <submittedName>
        <fullName evidence="7">Protein ZINC INDUCED FACILITATOR-LIKE 1</fullName>
    </submittedName>
</protein>
<dbReference type="GO" id="GO:0016020">
    <property type="term" value="C:membrane"/>
    <property type="evidence" value="ECO:0007669"/>
    <property type="project" value="UniProtKB-SubCell"/>
</dbReference>